<dbReference type="EMBL" id="PEYC01000032">
    <property type="protein sequence ID" value="PIS40070.1"/>
    <property type="molecule type" value="Genomic_DNA"/>
</dbReference>
<dbReference type="Proteomes" id="UP000231472">
    <property type="component" value="Unassembled WGS sequence"/>
</dbReference>
<feature type="domain" description="Glycosyl transferase family 1" evidence="1">
    <location>
        <begin position="196"/>
        <end position="363"/>
    </location>
</feature>
<dbReference type="Gene3D" id="3.40.50.2000">
    <property type="entry name" value="Glycogen Phosphorylase B"/>
    <property type="match status" value="2"/>
</dbReference>
<dbReference type="InterPro" id="IPR028098">
    <property type="entry name" value="Glyco_trans_4-like_N"/>
</dbReference>
<dbReference type="AlphaFoldDB" id="A0A2H0YNN0"/>
<dbReference type="SUPFAM" id="SSF53756">
    <property type="entry name" value="UDP-Glycosyltransferase/glycogen phosphorylase"/>
    <property type="match status" value="1"/>
</dbReference>
<proteinExistence type="predicted"/>
<dbReference type="CDD" id="cd03808">
    <property type="entry name" value="GT4_CapM-like"/>
    <property type="match status" value="1"/>
</dbReference>
<dbReference type="PANTHER" id="PTHR12526:SF638">
    <property type="entry name" value="SPORE COAT PROTEIN SA"/>
    <property type="match status" value="1"/>
</dbReference>
<keyword evidence="3" id="KW-0808">Transferase</keyword>
<evidence type="ECO:0000313" key="4">
    <source>
        <dbReference type="Proteomes" id="UP000231472"/>
    </source>
</evidence>
<dbReference type="InterPro" id="IPR001296">
    <property type="entry name" value="Glyco_trans_1"/>
</dbReference>
<comment type="caution">
    <text evidence="3">The sequence shown here is derived from an EMBL/GenBank/DDBJ whole genome shotgun (WGS) entry which is preliminary data.</text>
</comment>
<name>A0A2H0YNN0_9BACT</name>
<dbReference type="GO" id="GO:0016757">
    <property type="term" value="F:glycosyltransferase activity"/>
    <property type="evidence" value="ECO:0007669"/>
    <property type="project" value="InterPro"/>
</dbReference>
<feature type="domain" description="Glycosyltransferase subfamily 4-like N-terminal" evidence="2">
    <location>
        <begin position="9"/>
        <end position="152"/>
    </location>
</feature>
<gene>
    <name evidence="3" type="ORF">COT32_01630</name>
</gene>
<sequence length="391" mass="45422">MYKMAKNIKICYVVSVEMTIRFILFNTLKFLKNQGYDVYVVCSSGKWLKNIEKQGIKIKTIRFKRKISPISDLITLFRLYFYFKKEKFDIIHTHTPKPGLIGQLAAKMAGIPIIVNTIHGLYFQEKDSWLKRKFFILTEKIAAKCSNLIFFVNREDIETAVKEKICESDLAKYFGGSIDSFKFNPERFSRQWIYQKKRELNLDPSFKIIGIVGRLVKEKGYLDLFQALRKVLERFPKTLLLIVGFLESEKKDALDPNVIVKNYGIGKNVIFLGEQTKVVELYVLMDIFVLPSHREGLGLAILEASAMEKPVIVTDIRGCREAVDDGKTGILVPLRNPEKLAEAIIYLLNNPEKTKEMGIRGREKVLREFDERIIFSRIKIEYQRLIKEKLK</sequence>
<reference evidence="4" key="1">
    <citation type="submission" date="2017-09" db="EMBL/GenBank/DDBJ databases">
        <title>Depth-based differentiation of microbial function through sediment-hosted aquifers and enrichment of novel symbionts in the deep terrestrial subsurface.</title>
        <authorList>
            <person name="Probst A.J."/>
            <person name="Ladd B."/>
            <person name="Jarett J.K."/>
            <person name="Geller-Mcgrath D.E."/>
            <person name="Sieber C.M.K."/>
            <person name="Emerson J.B."/>
            <person name="Anantharaman K."/>
            <person name="Thomas B.C."/>
            <person name="Malmstrom R."/>
            <person name="Stieglmeier M."/>
            <person name="Klingl A."/>
            <person name="Woyke T."/>
            <person name="Ryan C.M."/>
            <person name="Banfield J.F."/>
        </authorList>
    </citation>
    <scope>NUCLEOTIDE SEQUENCE [LARGE SCALE GENOMIC DNA]</scope>
</reference>
<evidence type="ECO:0000259" key="2">
    <source>
        <dbReference type="Pfam" id="PF13477"/>
    </source>
</evidence>
<dbReference type="PANTHER" id="PTHR12526">
    <property type="entry name" value="GLYCOSYLTRANSFERASE"/>
    <property type="match status" value="1"/>
</dbReference>
<evidence type="ECO:0000313" key="3">
    <source>
        <dbReference type="EMBL" id="PIS40070.1"/>
    </source>
</evidence>
<accession>A0A2H0YNN0</accession>
<dbReference type="Pfam" id="PF13477">
    <property type="entry name" value="Glyco_trans_4_2"/>
    <property type="match status" value="1"/>
</dbReference>
<protein>
    <submittedName>
        <fullName evidence="3">Glycosyltransferase family 1 protein</fullName>
    </submittedName>
</protein>
<evidence type="ECO:0000259" key="1">
    <source>
        <dbReference type="Pfam" id="PF00534"/>
    </source>
</evidence>
<organism evidence="3 4">
    <name type="scientific">Candidatus Nealsonbacteria bacterium CG08_land_8_20_14_0_20_36_22</name>
    <dbReference type="NCBI Taxonomy" id="1974704"/>
    <lineage>
        <taxon>Bacteria</taxon>
        <taxon>Candidatus Nealsoniibacteriota</taxon>
    </lineage>
</organism>
<dbReference type="Pfam" id="PF00534">
    <property type="entry name" value="Glycos_transf_1"/>
    <property type="match status" value="1"/>
</dbReference>